<comment type="caution">
    <text evidence="2">The sequence shown here is derived from an EMBL/GenBank/DDBJ whole genome shotgun (WGS) entry which is preliminary data.</text>
</comment>
<dbReference type="Gene3D" id="3.40.50.150">
    <property type="entry name" value="Vaccinia Virus protein VP39"/>
    <property type="match status" value="1"/>
</dbReference>
<organism evidence="2 3">
    <name type="scientific">Polyangium spumosum</name>
    <dbReference type="NCBI Taxonomy" id="889282"/>
    <lineage>
        <taxon>Bacteria</taxon>
        <taxon>Pseudomonadati</taxon>
        <taxon>Myxococcota</taxon>
        <taxon>Polyangia</taxon>
        <taxon>Polyangiales</taxon>
        <taxon>Polyangiaceae</taxon>
        <taxon>Polyangium</taxon>
    </lineage>
</organism>
<accession>A0A6N7PNE0</accession>
<keyword evidence="3" id="KW-1185">Reference proteome</keyword>
<evidence type="ECO:0000259" key="1">
    <source>
        <dbReference type="Pfam" id="PF13649"/>
    </source>
</evidence>
<keyword evidence="2" id="KW-0489">Methyltransferase</keyword>
<gene>
    <name evidence="2" type="ORF">GF068_16195</name>
</gene>
<keyword evidence="2" id="KW-0808">Transferase</keyword>
<protein>
    <submittedName>
        <fullName evidence="2">Methyltransferase domain-containing protein</fullName>
    </submittedName>
</protein>
<dbReference type="NCBIfam" id="TIGR03587">
    <property type="entry name" value="Pse_Me-ase"/>
    <property type="match status" value="1"/>
</dbReference>
<dbReference type="GO" id="GO:0032259">
    <property type="term" value="P:methylation"/>
    <property type="evidence" value="ECO:0007669"/>
    <property type="project" value="UniProtKB-KW"/>
</dbReference>
<evidence type="ECO:0000313" key="3">
    <source>
        <dbReference type="Proteomes" id="UP000440224"/>
    </source>
</evidence>
<dbReference type="InterPro" id="IPR029063">
    <property type="entry name" value="SAM-dependent_MTases_sf"/>
</dbReference>
<dbReference type="InterPro" id="IPR041698">
    <property type="entry name" value="Methyltransf_25"/>
</dbReference>
<dbReference type="OrthoDB" id="7184189at2"/>
<dbReference type="Pfam" id="PF13649">
    <property type="entry name" value="Methyltransf_25"/>
    <property type="match status" value="1"/>
</dbReference>
<sequence length="206" mass="23703">MNETKSPDARDVERLFASEFGAQYTDRNRAIDPRKPAFFHDLFRRHGIRRVLECGSNLGLNLTDCVGDPEMDVWGIDIQRGAIRDAWASRAGGNFVVGSLFDLPFRDGRFDLAFTCGVLIHVPPAGIRDAIREMHRVSSRYLLCAEYHDDRDEVAVPWRGQAAALFRRNYKKLFLELFPDLVVVEEGYKGQEEGFDRITWHLFRKP</sequence>
<dbReference type="AlphaFoldDB" id="A0A6N7PNE0"/>
<dbReference type="GO" id="GO:0008168">
    <property type="term" value="F:methyltransferase activity"/>
    <property type="evidence" value="ECO:0007669"/>
    <property type="project" value="UniProtKB-KW"/>
</dbReference>
<proteinExistence type="predicted"/>
<dbReference type="RefSeq" id="WP_153820273.1">
    <property type="nucleotide sequence ID" value="NZ_WJIE01000004.1"/>
</dbReference>
<name>A0A6N7PNE0_9BACT</name>
<dbReference type="CDD" id="cd02440">
    <property type="entry name" value="AdoMet_MTases"/>
    <property type="match status" value="1"/>
</dbReference>
<dbReference type="SUPFAM" id="SSF53335">
    <property type="entry name" value="S-adenosyl-L-methionine-dependent methyltransferases"/>
    <property type="match status" value="1"/>
</dbReference>
<dbReference type="EMBL" id="WJIE01000004">
    <property type="protein sequence ID" value="MRG93439.1"/>
    <property type="molecule type" value="Genomic_DNA"/>
</dbReference>
<dbReference type="InterPro" id="IPR020027">
    <property type="entry name" value="Pseudamin_synth-assoc_MeTrfase"/>
</dbReference>
<feature type="domain" description="Methyltransferase" evidence="1">
    <location>
        <begin position="51"/>
        <end position="137"/>
    </location>
</feature>
<dbReference type="Proteomes" id="UP000440224">
    <property type="component" value="Unassembled WGS sequence"/>
</dbReference>
<evidence type="ECO:0000313" key="2">
    <source>
        <dbReference type="EMBL" id="MRG93439.1"/>
    </source>
</evidence>
<reference evidence="2 3" key="1">
    <citation type="submission" date="2019-10" db="EMBL/GenBank/DDBJ databases">
        <title>A soil myxobacterium in the family Polyangiaceae.</title>
        <authorList>
            <person name="Li Y."/>
            <person name="Wang J."/>
        </authorList>
    </citation>
    <scope>NUCLEOTIDE SEQUENCE [LARGE SCALE GENOMIC DNA]</scope>
    <source>
        <strain evidence="2 3">DSM 14734</strain>
    </source>
</reference>